<comment type="caution">
    <text evidence="2">The sequence shown here is derived from an EMBL/GenBank/DDBJ whole genome shotgun (WGS) entry which is preliminary data.</text>
</comment>
<organism evidence="2 3">
    <name type="scientific">Marivirga lumbricoides</name>
    <dbReference type="NCBI Taxonomy" id="1046115"/>
    <lineage>
        <taxon>Bacteria</taxon>
        <taxon>Pseudomonadati</taxon>
        <taxon>Bacteroidota</taxon>
        <taxon>Cytophagia</taxon>
        <taxon>Cytophagales</taxon>
        <taxon>Marivirgaceae</taxon>
        <taxon>Marivirga</taxon>
    </lineage>
</organism>
<evidence type="ECO:0000313" key="2">
    <source>
        <dbReference type="EMBL" id="GGC54180.1"/>
    </source>
</evidence>
<dbReference type="Gene3D" id="3.40.50.10910">
    <property type="entry name" value="Amidohydrolase"/>
    <property type="match status" value="1"/>
</dbReference>
<dbReference type="RefSeq" id="WP_188467582.1">
    <property type="nucleotide sequence ID" value="NZ_BAABHU010000019.1"/>
</dbReference>
<sequence length="455" mass="49881">MKSSICSLVLICIFSSCQFQEKQTFDILITHAAIVDVKSGKIIPEQLIGISDDTIRLVADINQEANYTGKTIIDAKGKYVLPGLWDNHVHFRGGDSLISENRDMLPLFLKYGVTAVRDAGGDITPSVLQWQKEIAEGKLAGPSIFTSGPKLDGDQPAWPGSIMVTDSADVKAALDSLEVLGVDYVKMYDGNLTKEMFYSIIKAAEERGLKTTGHMPLSANILEAAELGLDGSEHLYYVLKACSPKEDSLTQLNMGYGMMSEILQTYDTDLAKQVFNQLAKENVYITPTLYIGKVLANILETDHQNDSLLSLIGKGIQHTYQRRIEGAKRAKNSGSTMRQEMEKKSTEIIVPMVEAGIQLLAGSDCGPYNSYVYPGAALHGELRELVAAGLSPQQALQASILNGPAFFGLEDYYGTVDEGKVADLIILEMNPLEDIEFSDAIWMVIHKGKTYPTHK</sequence>
<dbReference type="Gene3D" id="2.30.40.10">
    <property type="entry name" value="Urease, subunit C, domain 1"/>
    <property type="match status" value="1"/>
</dbReference>
<evidence type="ECO:0000259" key="1">
    <source>
        <dbReference type="Pfam" id="PF01979"/>
    </source>
</evidence>
<dbReference type="PANTHER" id="PTHR43135">
    <property type="entry name" value="ALPHA-D-RIBOSE 1-METHYLPHOSPHONATE 5-TRIPHOSPHATE DIPHOSPHATASE"/>
    <property type="match status" value="1"/>
</dbReference>
<dbReference type="EMBL" id="BMEC01000019">
    <property type="protein sequence ID" value="GGC54180.1"/>
    <property type="molecule type" value="Genomic_DNA"/>
</dbReference>
<dbReference type="SUPFAM" id="SSF51338">
    <property type="entry name" value="Composite domain of metallo-dependent hydrolases"/>
    <property type="match status" value="1"/>
</dbReference>
<dbReference type="InterPro" id="IPR006680">
    <property type="entry name" value="Amidohydro-rel"/>
</dbReference>
<reference evidence="3" key="1">
    <citation type="journal article" date="2019" name="Int. J. Syst. Evol. Microbiol.">
        <title>The Global Catalogue of Microorganisms (GCM) 10K type strain sequencing project: providing services to taxonomists for standard genome sequencing and annotation.</title>
        <authorList>
            <consortium name="The Broad Institute Genomics Platform"/>
            <consortium name="The Broad Institute Genome Sequencing Center for Infectious Disease"/>
            <person name="Wu L."/>
            <person name="Ma J."/>
        </authorList>
    </citation>
    <scope>NUCLEOTIDE SEQUENCE [LARGE SCALE GENOMIC DNA]</scope>
    <source>
        <strain evidence="3">CGMCC 1.10832</strain>
    </source>
</reference>
<dbReference type="PROSITE" id="PS51257">
    <property type="entry name" value="PROKAR_LIPOPROTEIN"/>
    <property type="match status" value="1"/>
</dbReference>
<evidence type="ECO:0000313" key="3">
    <source>
        <dbReference type="Proteomes" id="UP000636010"/>
    </source>
</evidence>
<dbReference type="InterPro" id="IPR051781">
    <property type="entry name" value="Metallo-dep_Hydrolase"/>
</dbReference>
<dbReference type="Pfam" id="PF01979">
    <property type="entry name" value="Amidohydro_1"/>
    <property type="match status" value="1"/>
</dbReference>
<dbReference type="Gene3D" id="3.30.110.90">
    <property type="entry name" value="Amidohydrolase"/>
    <property type="match status" value="1"/>
</dbReference>
<dbReference type="SUPFAM" id="SSF51556">
    <property type="entry name" value="Metallo-dependent hydrolases"/>
    <property type="match status" value="1"/>
</dbReference>
<protein>
    <submittedName>
        <fullName evidence="2">Amidohydrolase</fullName>
    </submittedName>
</protein>
<name>A0ABQ1N5U0_9BACT</name>
<feature type="domain" description="Amidohydrolase-related" evidence="1">
    <location>
        <begin position="79"/>
        <end position="449"/>
    </location>
</feature>
<dbReference type="Proteomes" id="UP000636010">
    <property type="component" value="Unassembled WGS sequence"/>
</dbReference>
<gene>
    <name evidence="2" type="ORF">GCM10011506_44790</name>
</gene>
<dbReference type="InterPro" id="IPR011059">
    <property type="entry name" value="Metal-dep_hydrolase_composite"/>
</dbReference>
<accession>A0ABQ1N5U0</accession>
<dbReference type="Gene3D" id="1.20.58.520">
    <property type="entry name" value="Amidohydrolase"/>
    <property type="match status" value="1"/>
</dbReference>
<keyword evidence="3" id="KW-1185">Reference proteome</keyword>
<dbReference type="PANTHER" id="PTHR43135:SF3">
    <property type="entry name" value="ALPHA-D-RIBOSE 1-METHYLPHOSPHONATE 5-TRIPHOSPHATE DIPHOSPHATASE"/>
    <property type="match status" value="1"/>
</dbReference>
<dbReference type="InterPro" id="IPR032466">
    <property type="entry name" value="Metal_Hydrolase"/>
</dbReference>
<proteinExistence type="predicted"/>